<dbReference type="Pfam" id="PF04082">
    <property type="entry name" value="Fungal_trans"/>
    <property type="match status" value="1"/>
</dbReference>
<evidence type="ECO:0000256" key="3">
    <source>
        <dbReference type="ARBA" id="ARBA00023242"/>
    </source>
</evidence>
<keyword evidence="2" id="KW-0479">Metal-binding</keyword>
<feature type="region of interest" description="Disordered" evidence="4">
    <location>
        <begin position="53"/>
        <end position="77"/>
    </location>
</feature>
<dbReference type="InterPro" id="IPR050613">
    <property type="entry name" value="Sec_Metabolite_Reg"/>
</dbReference>
<dbReference type="GO" id="GO:0003677">
    <property type="term" value="F:DNA binding"/>
    <property type="evidence" value="ECO:0007669"/>
    <property type="project" value="InterPro"/>
</dbReference>
<dbReference type="SUPFAM" id="SSF51735">
    <property type="entry name" value="NAD(P)-binding Rossmann-fold domains"/>
    <property type="match status" value="1"/>
</dbReference>
<dbReference type="Proteomes" id="UP000782241">
    <property type="component" value="Unassembled WGS sequence"/>
</dbReference>
<dbReference type="SMART" id="SM00906">
    <property type="entry name" value="Fungal_trans"/>
    <property type="match status" value="1"/>
</dbReference>
<feature type="domain" description="Zn(2)-C6 fungal-type" evidence="5">
    <location>
        <begin position="22"/>
        <end position="51"/>
    </location>
</feature>
<sequence length="1033" mass="113811">MDRPAPPPAPPSHNDTGLKIWSCVICRRRKIRCNRKDPCSNCTKSNIDCHFPVSGRIPRRSRDPSASSSKTPAQKQSELLGRLRRLESVVTELAAQVEDENGAKVDFHSHVMGGITVDAAATESSAATSSQAGTEYDEDFGRLVVDKDGGLHVGNRFWSVFCGEVDNILQAVHDVADYSEPSSSSVMAEPTIDGSPSPFSHLGFVFGSAEFAKALDGLNPMPSQMLFIWQAYVENVDPFIKVLHTPTVEKVVRGLRGNFSSCGDSMEALLFAISLAAIASMDEETVSFNFNTPRAQLLQRYQFGTEQALARANFLSTKDITVLQAVVIYISLLPNIGAQDKVWPLTGLVLRLAKSAGLHLEDDSNRYNQLERETRRRLWWHICFIDSGSRRADAQDLSITPAGFSTGLPINTNDFDLESSTTDLPSPDQGATGVTLCLVRCELWYLTQAIRADTSKSQETRLGLFNALKEKVQNTYFKHLQASKPWDSFIMTMAKLFFAKVELVIRRQPGNQAPADELLRPSIEVITSIQSLTSEPSWSKWRWQLQGQMPWHAMGVFLRQVSRLPWTRELEEAWSATTVLRDSATKDMKTGPLWKSLMELNTQAEKHREKELERQGANAQHTRERGGRVNSDAQQMLDNAANMSSEIPVNHPLIDTSTFDSSLHISPPDSGAFSIERLSTGLGTASDDLPSWSEAGGEIDLDQFYSFGNSTSDNGATDWMDWDALIDNVPLQLGKVFIVTGGNSGVGFELCKILYTTGATVYLTSRSEQRGKQAIDEITSANPPPKNPGKLKFLHLDLNDLNSVKSAASTFASQETKLHVLWNNAGTGAYRVSQGARTAQGLEPMVGMHCVATLLLTTLLIPQLRIAAAEPSSSARVVWTSSIVTDQGSPANGIDIETLHAGTSDRVLNYAVSKAGSWMLSREMARRHGAEGIVSVAQNPGNVRGGSYEGTPAATMWFLNRFVLHPTSYGAYTELFAGLSPDVDNGAYIIPWGRMRTDDECPRRDIVHAMQPDGLDYGKKLWDWCERQWANVV</sequence>
<dbReference type="InterPro" id="IPR001138">
    <property type="entry name" value="Zn2Cys6_DnaBD"/>
</dbReference>
<proteinExistence type="predicted"/>
<dbReference type="CDD" id="cd00067">
    <property type="entry name" value="GAL4"/>
    <property type="match status" value="1"/>
</dbReference>
<evidence type="ECO:0000259" key="5">
    <source>
        <dbReference type="PROSITE" id="PS50048"/>
    </source>
</evidence>
<organism evidence="6 7">
    <name type="scientific">Fusarium avenaceum</name>
    <dbReference type="NCBI Taxonomy" id="40199"/>
    <lineage>
        <taxon>Eukaryota</taxon>
        <taxon>Fungi</taxon>
        <taxon>Dikarya</taxon>
        <taxon>Ascomycota</taxon>
        <taxon>Pezizomycotina</taxon>
        <taxon>Sordariomycetes</taxon>
        <taxon>Hypocreomycetidae</taxon>
        <taxon>Hypocreales</taxon>
        <taxon>Nectriaceae</taxon>
        <taxon>Fusarium</taxon>
        <taxon>Fusarium tricinctum species complex</taxon>
    </lineage>
</organism>
<dbReference type="PRINTS" id="PR00081">
    <property type="entry name" value="GDHRDH"/>
</dbReference>
<gene>
    <name evidence="6" type="ORF">KAF25_009916</name>
</gene>
<dbReference type="Pfam" id="PF00106">
    <property type="entry name" value="adh_short"/>
    <property type="match status" value="1"/>
</dbReference>
<dbReference type="SMART" id="SM00066">
    <property type="entry name" value="GAL4"/>
    <property type="match status" value="1"/>
</dbReference>
<dbReference type="InterPro" id="IPR007219">
    <property type="entry name" value="XnlR_reg_dom"/>
</dbReference>
<comment type="caution">
    <text evidence="6">The sequence shown here is derived from an EMBL/GenBank/DDBJ whole genome shotgun (WGS) entry which is preliminary data.</text>
</comment>
<evidence type="ECO:0000256" key="1">
    <source>
        <dbReference type="ARBA" id="ARBA00004123"/>
    </source>
</evidence>
<dbReference type="PROSITE" id="PS00463">
    <property type="entry name" value="ZN2_CY6_FUNGAL_1"/>
    <property type="match status" value="1"/>
</dbReference>
<name>A0A9P7L0P9_9HYPO</name>
<dbReference type="Gene3D" id="3.40.50.720">
    <property type="entry name" value="NAD(P)-binding Rossmann-like Domain"/>
    <property type="match status" value="1"/>
</dbReference>
<evidence type="ECO:0000313" key="7">
    <source>
        <dbReference type="Proteomes" id="UP000782241"/>
    </source>
</evidence>
<dbReference type="InterPro" id="IPR002347">
    <property type="entry name" value="SDR_fam"/>
</dbReference>
<evidence type="ECO:0000313" key="6">
    <source>
        <dbReference type="EMBL" id="KAG5665791.1"/>
    </source>
</evidence>
<protein>
    <recommendedName>
        <fullName evidence="5">Zn(2)-C6 fungal-type domain-containing protein</fullName>
    </recommendedName>
</protein>
<dbReference type="PROSITE" id="PS50048">
    <property type="entry name" value="ZN2_CY6_FUNGAL_2"/>
    <property type="match status" value="1"/>
</dbReference>
<dbReference type="GO" id="GO:0008270">
    <property type="term" value="F:zinc ion binding"/>
    <property type="evidence" value="ECO:0007669"/>
    <property type="project" value="InterPro"/>
</dbReference>
<dbReference type="PANTHER" id="PTHR31001:SF50">
    <property type="entry name" value="ZN(II)2CYS6 TRANSCRIPTION FACTOR (EUROFUNG)"/>
    <property type="match status" value="1"/>
</dbReference>
<dbReference type="Gene3D" id="4.10.240.10">
    <property type="entry name" value="Zn(2)-C6 fungal-type DNA-binding domain"/>
    <property type="match status" value="1"/>
</dbReference>
<evidence type="ECO:0000256" key="2">
    <source>
        <dbReference type="ARBA" id="ARBA00022723"/>
    </source>
</evidence>
<keyword evidence="3" id="KW-0539">Nucleus</keyword>
<keyword evidence="7" id="KW-1185">Reference proteome</keyword>
<comment type="subcellular location">
    <subcellularLocation>
        <location evidence="1">Nucleus</location>
    </subcellularLocation>
</comment>
<accession>A0A9P7L0P9</accession>
<dbReference type="InterPro" id="IPR036864">
    <property type="entry name" value="Zn2-C6_fun-type_DNA-bd_sf"/>
</dbReference>
<dbReference type="SUPFAM" id="SSF57701">
    <property type="entry name" value="Zn2/Cys6 DNA-binding domain"/>
    <property type="match status" value="1"/>
</dbReference>
<reference evidence="6" key="1">
    <citation type="submission" date="2021-04" db="EMBL/GenBank/DDBJ databases">
        <title>Draft genome of Fusarium avenaceum strain F156N33, isolated from an atmospheric sample in Virginia.</title>
        <authorList>
            <person name="Yang S."/>
            <person name="Vinatzer B.A."/>
            <person name="Coleman J."/>
        </authorList>
    </citation>
    <scope>NUCLEOTIDE SEQUENCE</scope>
    <source>
        <strain evidence="6">F156N33</strain>
    </source>
</reference>
<dbReference type="Pfam" id="PF00172">
    <property type="entry name" value="Zn_clus"/>
    <property type="match status" value="1"/>
</dbReference>
<dbReference type="EMBL" id="JAGPUO010000001">
    <property type="protein sequence ID" value="KAG5665791.1"/>
    <property type="molecule type" value="Genomic_DNA"/>
</dbReference>
<dbReference type="PANTHER" id="PTHR31001">
    <property type="entry name" value="UNCHARACTERIZED TRANSCRIPTIONAL REGULATORY PROTEIN"/>
    <property type="match status" value="1"/>
</dbReference>
<dbReference type="CDD" id="cd12148">
    <property type="entry name" value="fungal_TF_MHR"/>
    <property type="match status" value="1"/>
</dbReference>
<dbReference type="InterPro" id="IPR036291">
    <property type="entry name" value="NAD(P)-bd_dom_sf"/>
</dbReference>
<dbReference type="GO" id="GO:0005634">
    <property type="term" value="C:nucleus"/>
    <property type="evidence" value="ECO:0007669"/>
    <property type="project" value="UniProtKB-SubCell"/>
</dbReference>
<dbReference type="AlphaFoldDB" id="A0A9P7L0P9"/>
<dbReference type="GO" id="GO:0006351">
    <property type="term" value="P:DNA-templated transcription"/>
    <property type="evidence" value="ECO:0007669"/>
    <property type="project" value="InterPro"/>
</dbReference>
<evidence type="ECO:0000256" key="4">
    <source>
        <dbReference type="SAM" id="MobiDB-lite"/>
    </source>
</evidence>
<dbReference type="GO" id="GO:0000981">
    <property type="term" value="F:DNA-binding transcription factor activity, RNA polymerase II-specific"/>
    <property type="evidence" value="ECO:0007669"/>
    <property type="project" value="InterPro"/>
</dbReference>